<dbReference type="Proteomes" id="UP000594603">
    <property type="component" value="Plasmid p3"/>
</dbReference>
<reference evidence="1" key="1">
    <citation type="submission" date="2020-04" db="EMBL/GenBank/DDBJ databases">
        <title>A novel bacterium ('Candidatus Sarcina troglodytae' sp. nov.) linked to a protracted, uniformly lethal epizootic among sanctuary western chimpanzees (Pan troglodytes verus) in Sierra Leone.</title>
        <authorList>
            <person name="Owens L.A."/>
            <person name="Colitti B."/>
            <person name="Hirji I."/>
            <person name="Pizaro A."/>
            <person name="Jaffe J.E."/>
            <person name="Moittie S."/>
            <person name="Bishop-Lilly K.A."/>
            <person name="Estrella L.A."/>
            <person name="Voegtly L.J."/>
            <person name="Kuhn J.H."/>
            <person name="Suen G."/>
            <person name="Deblois C.L."/>
            <person name="Dunn C."/>
            <person name="Juan-Salles C."/>
            <person name="Goldberg T.L."/>
        </authorList>
    </citation>
    <scope>NUCLEOTIDE SEQUENCE</scope>
    <source>
        <strain evidence="1">JB2</strain>
    </source>
</reference>
<protein>
    <submittedName>
        <fullName evidence="1">FUSC family protein</fullName>
    </submittedName>
</protein>
<evidence type="ECO:0000313" key="1">
    <source>
        <dbReference type="EMBL" id="QPJ86702.1"/>
    </source>
</evidence>
<dbReference type="EMBL" id="CP051757">
    <property type="protein sequence ID" value="QPJ86702.1"/>
    <property type="molecule type" value="Genomic_DNA"/>
</dbReference>
<accession>A0ACD1BHZ9</accession>
<sequence>MKKLIITNTFVFIILMIFILSFQCIFSSDNVLIGVFGATALLMLLQTDLSFEPIKNTIMMIILFFAIGLGAYIASNHLFLAIPINFIIVFFIYYKFGYITKAPLFLPFIFLYLFLAPFQITPQQLPLRLISLIVVGIMVMLPQFFINKNKIKKTTEKILPNYVNLLIKKIEILTDAKFEENIEENIEEINKESNKLLDQLKTIIYDKKKSKFYISKESKTSLNLVVALENLNFFIDNVKKDELILLKEKLILLKDNIIKYDKNSLTNLKLKDSNSSKFNIQLKTKIEFAIKSLIEFKEEKSTYSFSFNRKSRENDAYTLTKFKFNPIRLSYSFRMAILITITFFIMEYFHLTQGRWIVYAVLSLTQPYYEKTLTRAKQRFLSTVIATIIISILYSIFTTQISRGIILLFAGYLMSYFRSSYKTSMILITITAIGMALMPSESLTIVGNYGHVNVIIISLLRIGYVLIGTVIALLVNKFLFFYNVPKANNKLEETSNNMLKDLFNNLEKIILYNNLDNYVNNSYLLVSSFQKTKIENLQYLNINTNNKELLDIAKNNIALSNSIYFFTNFIKQNKLTNEEQQNLIQFLNNFKNNPKNLKNNLENKNVSDNIKALSYLLLEIYDNAKVSQVI</sequence>
<keyword evidence="2" id="KW-1185">Reference proteome</keyword>
<keyword evidence="1" id="KW-0614">Plasmid</keyword>
<name>A0ACD1BHZ9_9CLOT</name>
<geneLocation type="plasmid" evidence="1 2">
    <name>p3</name>
</geneLocation>
<gene>
    <name evidence="1" type="ORF">HH195_12070</name>
</gene>
<proteinExistence type="predicted"/>
<organism evidence="1 2">
    <name type="scientific">Candidatus Sarcina troglodytae</name>
    <dbReference type="NCBI Taxonomy" id="2726954"/>
    <lineage>
        <taxon>Bacteria</taxon>
        <taxon>Bacillati</taxon>
        <taxon>Bacillota</taxon>
        <taxon>Clostridia</taxon>
        <taxon>Eubacteriales</taxon>
        <taxon>Clostridiaceae</taxon>
        <taxon>Sarcina</taxon>
    </lineage>
</organism>
<evidence type="ECO:0000313" key="2">
    <source>
        <dbReference type="Proteomes" id="UP000594603"/>
    </source>
</evidence>